<sequence>MSENGLFVMGGLHPAEGGTLMLIGMAADGWPCFTASREYADGAPDPLDRFSKRVIGGLAKQMGGHAVFPSDGPPYPPFIRWALDSGSFWQSPVGMLVHAEAGLMISLRGALQLPGIHPQPEVPTAAPCDSCEGQPCRGACPVDALGGPEGYDVAGCKDYLATPPGSACYEGGCLARRACPVSAAFGRPDAQSAFHMRAFLPK</sequence>
<evidence type="ECO:0000313" key="2">
    <source>
        <dbReference type="EMBL" id="SLN38155.1"/>
    </source>
</evidence>
<keyword evidence="3" id="KW-1185">Reference proteome</keyword>
<dbReference type="PROSITE" id="PS51379">
    <property type="entry name" value="4FE4S_FER_2"/>
    <property type="match status" value="1"/>
</dbReference>
<gene>
    <name evidence="2" type="ORF">PSA7680_01870</name>
</gene>
<dbReference type="InterPro" id="IPR017896">
    <property type="entry name" value="4Fe4S_Fe-S-bd"/>
</dbReference>
<evidence type="ECO:0000259" key="1">
    <source>
        <dbReference type="PROSITE" id="PS51379"/>
    </source>
</evidence>
<dbReference type="AlphaFoldDB" id="A0A1Y5SF60"/>
<dbReference type="EMBL" id="FWFQ01000011">
    <property type="protein sequence ID" value="SLN38155.1"/>
    <property type="molecule type" value="Genomic_DNA"/>
</dbReference>
<dbReference type="Proteomes" id="UP000193409">
    <property type="component" value="Unassembled WGS sequence"/>
</dbReference>
<reference evidence="2 3" key="1">
    <citation type="submission" date="2017-03" db="EMBL/GenBank/DDBJ databases">
        <authorList>
            <person name="Afonso C.L."/>
            <person name="Miller P.J."/>
            <person name="Scott M.A."/>
            <person name="Spackman E."/>
            <person name="Goraichik I."/>
            <person name="Dimitrov K.M."/>
            <person name="Suarez D.L."/>
            <person name="Swayne D.E."/>
        </authorList>
    </citation>
    <scope>NUCLEOTIDE SEQUENCE [LARGE SCALE GENOMIC DNA]</scope>
    <source>
        <strain evidence="2 3">CECT 7680</strain>
    </source>
</reference>
<protein>
    <recommendedName>
        <fullName evidence="1">4Fe-4S ferredoxin-type domain-containing protein</fullName>
    </recommendedName>
</protein>
<name>A0A1Y5SF60_9RHOB</name>
<evidence type="ECO:0000313" key="3">
    <source>
        <dbReference type="Proteomes" id="UP000193409"/>
    </source>
</evidence>
<organism evidence="2 3">
    <name type="scientific">Pseudoruegeria aquimaris</name>
    <dbReference type="NCBI Taxonomy" id="393663"/>
    <lineage>
        <taxon>Bacteria</taxon>
        <taxon>Pseudomonadati</taxon>
        <taxon>Pseudomonadota</taxon>
        <taxon>Alphaproteobacteria</taxon>
        <taxon>Rhodobacterales</taxon>
        <taxon>Roseobacteraceae</taxon>
        <taxon>Pseudoruegeria</taxon>
    </lineage>
</organism>
<proteinExistence type="predicted"/>
<feature type="domain" description="4Fe-4S ferredoxin-type" evidence="1">
    <location>
        <begin position="118"/>
        <end position="150"/>
    </location>
</feature>
<accession>A0A1Y5SF60</accession>
<dbReference type="RefSeq" id="WP_245824555.1">
    <property type="nucleotide sequence ID" value="NZ_FWFQ01000011.1"/>
</dbReference>